<dbReference type="Proteomes" id="UP000058446">
    <property type="component" value="Chromosome"/>
</dbReference>
<protein>
    <recommendedName>
        <fullName evidence="4">Minor tail protein</fullName>
    </recommendedName>
</protein>
<evidence type="ECO:0008006" key="4">
    <source>
        <dbReference type="Google" id="ProtNLM"/>
    </source>
</evidence>
<evidence type="ECO:0000313" key="3">
    <source>
        <dbReference type="Proteomes" id="UP000058446"/>
    </source>
</evidence>
<organism evidence="2 3">
    <name type="scientific">Corynebacterium lactis RW2-5</name>
    <dbReference type="NCBI Taxonomy" id="1408189"/>
    <lineage>
        <taxon>Bacteria</taxon>
        <taxon>Bacillati</taxon>
        <taxon>Actinomycetota</taxon>
        <taxon>Actinomycetes</taxon>
        <taxon>Mycobacteriales</taxon>
        <taxon>Corynebacteriaceae</taxon>
        <taxon>Corynebacterium</taxon>
    </lineage>
</organism>
<reference evidence="2 3" key="1">
    <citation type="submission" date="2013-10" db="EMBL/GenBank/DDBJ databases">
        <title>Complete genome sequence of Corynebacterium lactis DSM 45799(T), isolated from raw cow milk.</title>
        <authorList>
            <person name="Ruckert C."/>
            <person name="Albersmeier A."/>
            <person name="Lipski A."/>
            <person name="Kalinowski J."/>
        </authorList>
    </citation>
    <scope>NUCLEOTIDE SEQUENCE [LARGE SCALE GENOMIC DNA]</scope>
    <source>
        <strain evidence="2 3">RW2-5</strain>
    </source>
</reference>
<accession>A0A0K2H340</accession>
<evidence type="ECO:0000313" key="2">
    <source>
        <dbReference type="EMBL" id="ALA68454.1"/>
    </source>
</evidence>
<name>A0A0K2H340_9CORY</name>
<sequence length="358" mass="38559">MVSFKIPAVLELLLKDQWDIRSTQRGVLTMEGGNTITAEIPAIKGDKGDPGRDGLPPRFREPVHETELPHPKSLTKQDIGWFWPIIGSSTVYTYNGFDLIPIENYLGARGPVGPAPKIRIGEVNAADAPRVVAREDSDGATILDIDVPKGKQGEQGIKGDTGNSASISRADDYDDGGKPGQPGDVLTLRKDGDWGPARPQLGAGVVKRSGSDENWRAIDTGAFWGGDYVGITELTVPPQPFPWEPEVYGMVDLKVDGIMVRMDVEARLGAVSGPLLALGPGPSSNKMIGEWVTRQIVPAADETASFNASSTVVPAGQSAVIHLIARRVESLSKITLQTRKERAYLRVNVNPVRVESEL</sequence>
<gene>
    <name evidence="2" type="ORF">CLAC_03485</name>
</gene>
<keyword evidence="3" id="KW-1185">Reference proteome</keyword>
<dbReference type="KEGG" id="clw:CLAC_03485"/>
<dbReference type="OrthoDB" id="4551208at2"/>
<proteinExistence type="predicted"/>
<dbReference type="STRING" id="1408189.CLAC_03485"/>
<dbReference type="PATRIC" id="fig|1408189.4.peg.697"/>
<evidence type="ECO:0000256" key="1">
    <source>
        <dbReference type="SAM" id="MobiDB-lite"/>
    </source>
</evidence>
<dbReference type="RefSeq" id="WP_053411701.1">
    <property type="nucleotide sequence ID" value="NZ_CP006841.1"/>
</dbReference>
<feature type="region of interest" description="Disordered" evidence="1">
    <location>
        <begin position="147"/>
        <end position="183"/>
    </location>
</feature>
<dbReference type="AlphaFoldDB" id="A0A0K2H340"/>
<dbReference type="EMBL" id="CP006841">
    <property type="protein sequence ID" value="ALA68454.1"/>
    <property type="molecule type" value="Genomic_DNA"/>
</dbReference>